<sequence>MKTIARELTHNEDSFLNNKKYLIMDRDATFRKAIRNFLRNEGVRPVRLPP</sequence>
<comment type="caution">
    <text evidence="1">The sequence shown here is derived from an EMBL/GenBank/DDBJ whole genome shotgun (WGS) entry which is preliminary data.</text>
</comment>
<dbReference type="EMBL" id="SJPJ01000001">
    <property type="protein sequence ID" value="TWT84661.1"/>
    <property type="molecule type" value="Genomic_DNA"/>
</dbReference>
<keyword evidence="2" id="KW-1185">Reference proteome</keyword>
<evidence type="ECO:0000313" key="1">
    <source>
        <dbReference type="EMBL" id="TWT84661.1"/>
    </source>
</evidence>
<dbReference type="AlphaFoldDB" id="A0A5C5ZCX6"/>
<dbReference type="RefSeq" id="WP_419194950.1">
    <property type="nucleotide sequence ID" value="NZ_SJPJ01000001.1"/>
</dbReference>
<proteinExistence type="predicted"/>
<evidence type="ECO:0000313" key="2">
    <source>
        <dbReference type="Proteomes" id="UP000315010"/>
    </source>
</evidence>
<organism evidence="1 2">
    <name type="scientific">Novipirellula herctigrandis</name>
    <dbReference type="NCBI Taxonomy" id="2527986"/>
    <lineage>
        <taxon>Bacteria</taxon>
        <taxon>Pseudomonadati</taxon>
        <taxon>Planctomycetota</taxon>
        <taxon>Planctomycetia</taxon>
        <taxon>Pirellulales</taxon>
        <taxon>Pirellulaceae</taxon>
        <taxon>Novipirellula</taxon>
    </lineage>
</organism>
<name>A0A5C5ZCX6_9BACT</name>
<protein>
    <recommendedName>
        <fullName evidence="3">Response regulatory domain-containing protein</fullName>
    </recommendedName>
</protein>
<dbReference type="Proteomes" id="UP000315010">
    <property type="component" value="Unassembled WGS sequence"/>
</dbReference>
<accession>A0A5C5ZCX6</accession>
<reference evidence="1 2" key="1">
    <citation type="submission" date="2019-02" db="EMBL/GenBank/DDBJ databases">
        <title>Deep-cultivation of Planctomycetes and their phenomic and genomic characterization uncovers novel biology.</title>
        <authorList>
            <person name="Wiegand S."/>
            <person name="Jogler M."/>
            <person name="Boedeker C."/>
            <person name="Pinto D."/>
            <person name="Vollmers J."/>
            <person name="Rivas-Marin E."/>
            <person name="Kohn T."/>
            <person name="Peeters S.H."/>
            <person name="Heuer A."/>
            <person name="Rast P."/>
            <person name="Oberbeckmann S."/>
            <person name="Bunk B."/>
            <person name="Jeske O."/>
            <person name="Meyerdierks A."/>
            <person name="Storesund J.E."/>
            <person name="Kallscheuer N."/>
            <person name="Luecker S."/>
            <person name="Lage O.M."/>
            <person name="Pohl T."/>
            <person name="Merkel B.J."/>
            <person name="Hornburger P."/>
            <person name="Mueller R.-W."/>
            <person name="Bruemmer F."/>
            <person name="Labrenz M."/>
            <person name="Spormann A.M."/>
            <person name="Op Den Camp H."/>
            <person name="Overmann J."/>
            <person name="Amann R."/>
            <person name="Jetten M.S.M."/>
            <person name="Mascher T."/>
            <person name="Medema M.H."/>
            <person name="Devos D.P."/>
            <person name="Kaster A.-K."/>
            <person name="Ovreas L."/>
            <person name="Rohde M."/>
            <person name="Galperin M.Y."/>
            <person name="Jogler C."/>
        </authorList>
    </citation>
    <scope>NUCLEOTIDE SEQUENCE [LARGE SCALE GENOMIC DNA]</scope>
    <source>
        <strain evidence="1 2">CA13</strain>
    </source>
</reference>
<gene>
    <name evidence="1" type="ORF">CA13_61410</name>
</gene>
<evidence type="ECO:0008006" key="3">
    <source>
        <dbReference type="Google" id="ProtNLM"/>
    </source>
</evidence>